<evidence type="ECO:0000313" key="2">
    <source>
        <dbReference type="Proteomes" id="UP000238916"/>
    </source>
</evidence>
<organism evidence="1 2">
    <name type="scientific">Candidatus Desulfosporosinus infrequens</name>
    <dbReference type="NCBI Taxonomy" id="2043169"/>
    <lineage>
        <taxon>Bacteria</taxon>
        <taxon>Bacillati</taxon>
        <taxon>Bacillota</taxon>
        <taxon>Clostridia</taxon>
        <taxon>Eubacteriales</taxon>
        <taxon>Desulfitobacteriaceae</taxon>
        <taxon>Desulfosporosinus</taxon>
    </lineage>
</organism>
<protein>
    <submittedName>
        <fullName evidence="1">Uncharacterized protein</fullName>
    </submittedName>
</protein>
<reference evidence="2" key="1">
    <citation type="submission" date="2018-02" db="EMBL/GenBank/DDBJ databases">
        <authorList>
            <person name="Hausmann B."/>
        </authorList>
    </citation>
    <scope>NUCLEOTIDE SEQUENCE [LARGE SCALE GENOMIC DNA]</scope>
    <source>
        <strain evidence="2">Peat soil MAG SbF1</strain>
    </source>
</reference>
<name>A0A2U3KKF6_9FIRM</name>
<evidence type="ECO:0000313" key="1">
    <source>
        <dbReference type="EMBL" id="SPF40142.1"/>
    </source>
</evidence>
<sequence length="63" mass="6843">MQAGTVLELHACLHDLQADGAHVQRGTVLHLHTCLHDLQADGAHEMCRPPQTIRSPAQARDAV</sequence>
<dbReference type="EMBL" id="OMOF01000133">
    <property type="protein sequence ID" value="SPF40142.1"/>
    <property type="molecule type" value="Genomic_DNA"/>
</dbReference>
<dbReference type="Proteomes" id="UP000238916">
    <property type="component" value="Unassembled WGS sequence"/>
</dbReference>
<dbReference type="AlphaFoldDB" id="A0A2U3KKF6"/>
<gene>
    <name evidence="1" type="ORF">SBF1_2180005</name>
</gene>
<proteinExistence type="predicted"/>
<accession>A0A2U3KKF6</accession>